<evidence type="ECO:0000313" key="5">
    <source>
        <dbReference type="EMBL" id="GGX21062.1"/>
    </source>
</evidence>
<dbReference type="Gene3D" id="3.40.50.1820">
    <property type="entry name" value="alpha/beta hydrolase"/>
    <property type="match status" value="1"/>
</dbReference>
<dbReference type="InterPro" id="IPR000073">
    <property type="entry name" value="AB_hydrolase_1"/>
</dbReference>
<feature type="signal peptide" evidence="3">
    <location>
        <begin position="1"/>
        <end position="35"/>
    </location>
</feature>
<reference evidence="6" key="1">
    <citation type="journal article" date="2019" name="Int. J. Syst. Evol. Microbiol.">
        <title>The Global Catalogue of Microorganisms (GCM) 10K type strain sequencing project: providing services to taxonomists for standard genome sequencing and annotation.</title>
        <authorList>
            <consortium name="The Broad Institute Genomics Platform"/>
            <consortium name="The Broad Institute Genome Sequencing Center for Infectious Disease"/>
            <person name="Wu L."/>
            <person name="Ma J."/>
        </authorList>
    </citation>
    <scope>NUCLEOTIDE SEQUENCE [LARGE SCALE GENOMIC DNA]</scope>
    <source>
        <strain evidence="6">KCTC 23916</strain>
    </source>
</reference>
<dbReference type="EMBL" id="BMYT01000005">
    <property type="protein sequence ID" value="GGX21062.1"/>
    <property type="molecule type" value="Genomic_DNA"/>
</dbReference>
<dbReference type="RefSeq" id="WP_229827307.1">
    <property type="nucleotide sequence ID" value="NZ_BMYT01000005.1"/>
</dbReference>
<evidence type="ECO:0000256" key="1">
    <source>
        <dbReference type="ARBA" id="ARBA00010088"/>
    </source>
</evidence>
<dbReference type="SUPFAM" id="SSF53474">
    <property type="entry name" value="alpha/beta-Hydrolases"/>
    <property type="match status" value="1"/>
</dbReference>
<dbReference type="PROSITE" id="PS51257">
    <property type="entry name" value="PROKAR_LIPOPROTEIN"/>
    <property type="match status" value="1"/>
</dbReference>
<dbReference type="InterPro" id="IPR002410">
    <property type="entry name" value="Peptidase_S33"/>
</dbReference>
<evidence type="ECO:0000256" key="3">
    <source>
        <dbReference type="SAM" id="SignalP"/>
    </source>
</evidence>
<accession>A0ABQ2XJX9</accession>
<dbReference type="PRINTS" id="PR00793">
    <property type="entry name" value="PROAMNOPTASE"/>
</dbReference>
<proteinExistence type="inferred from homology"/>
<protein>
    <submittedName>
        <fullName evidence="5">Proline iminopeptidase</fullName>
    </submittedName>
</protein>
<organism evidence="5 6">
    <name type="scientific">Undibacterium macrobrachii</name>
    <dbReference type="NCBI Taxonomy" id="1119058"/>
    <lineage>
        <taxon>Bacteria</taxon>
        <taxon>Pseudomonadati</taxon>
        <taxon>Pseudomonadota</taxon>
        <taxon>Betaproteobacteria</taxon>
        <taxon>Burkholderiales</taxon>
        <taxon>Oxalobacteraceae</taxon>
        <taxon>Undibacterium</taxon>
    </lineage>
</organism>
<evidence type="ECO:0000259" key="4">
    <source>
        <dbReference type="Pfam" id="PF00561"/>
    </source>
</evidence>
<comment type="similarity">
    <text evidence="1">Belongs to the peptidase S33 family.</text>
</comment>
<dbReference type="Proteomes" id="UP000620127">
    <property type="component" value="Unassembled WGS sequence"/>
</dbReference>
<name>A0ABQ2XJX9_9BURK</name>
<evidence type="ECO:0000313" key="6">
    <source>
        <dbReference type="Proteomes" id="UP000620127"/>
    </source>
</evidence>
<sequence>MKLATKTQNIFRSAQIATLTAALVAISCGMTVANATELKNLSSSSPSTGAAISLNSNQASKHTDNQSDAAPVKIDQIYTPNIGGIQQAIEIKTDDAKRPILLFLSGGPGSSMMPNAKAFTNALKDRFTIVQWDQRDAGKTLQLNPSPITPSASLMGKDTYEVIRFLQKELHQEKVYLLGSSWGNVLGFYIVRNHPELLHAYFAANPVVSQLESEKQLLEILKESLKENATASQELAQVNIPFKVDEDLFYLRKWLFFKEGKSFATSAEFKNGFMQWSKTWSPAWNEVMAIDLPKTLKTVNCPIYFMVGKNDIQTSTPITVNYFENVVAPKKGLFMFSNSGHQIHKDESAEFQQKIIEVLDTMQMKRN</sequence>
<feature type="chain" id="PRO_5046338723" evidence="3">
    <location>
        <begin position="36"/>
        <end position="367"/>
    </location>
</feature>
<gene>
    <name evidence="5" type="ORF">GCM10011282_29010</name>
</gene>
<keyword evidence="3" id="KW-0732">Signal</keyword>
<keyword evidence="2" id="KW-0378">Hydrolase</keyword>
<comment type="caution">
    <text evidence="5">The sequence shown here is derived from an EMBL/GenBank/DDBJ whole genome shotgun (WGS) entry which is preliminary data.</text>
</comment>
<evidence type="ECO:0000256" key="2">
    <source>
        <dbReference type="ARBA" id="ARBA00022801"/>
    </source>
</evidence>
<keyword evidence="6" id="KW-1185">Reference proteome</keyword>
<feature type="domain" description="AB hydrolase-1" evidence="4">
    <location>
        <begin position="99"/>
        <end position="212"/>
    </location>
</feature>
<dbReference type="InterPro" id="IPR029058">
    <property type="entry name" value="AB_hydrolase_fold"/>
</dbReference>
<dbReference type="Pfam" id="PF00561">
    <property type="entry name" value="Abhydrolase_1"/>
    <property type="match status" value="1"/>
</dbReference>